<name>A0A8H4RBI9_9HELO</name>
<comment type="caution">
    <text evidence="2">The sequence shown here is derived from an EMBL/GenBank/DDBJ whole genome shotgun (WGS) entry which is preliminary data.</text>
</comment>
<feature type="coiled-coil region" evidence="1">
    <location>
        <begin position="22"/>
        <end position="56"/>
    </location>
</feature>
<dbReference type="Proteomes" id="UP000566819">
    <property type="component" value="Unassembled WGS sequence"/>
</dbReference>
<sequence>MQQEAQEGAEPEEEEIAERTELGKLIKENADIKEQLEVAEEELKGTQLEKLALKTDILRNTVYGMKPTATQIYGYVKELLKENREEIPRRLAEFKLETPLTLASKFPQPFLKPHTDLLPYLLSLNMDLIYVNRGGVPDTVTVFVSQQLPYLAANIQAICDGSKSPMNDEQHLLLESWLYKVISTILPQGFGRTSLFMAIASFAEMSRSIEHGHLWYVLSHEITQGSYGHPYKEWTLLDRLAFCWMVAKGPQQLNLEELVEEYDQINKLNKFIEELEFVDPKTFVEFLGLEQVLNFVKEEDTGSSIHILKEMETSTLAVLRTGPASTKKLSLEYLWVVEDGVLKFFDSGLEFGIRDAFGCCIKLQTRPRGSKEWVDVEGDDFEEYIDHWHAPQITEAVKTFEEEREYSNEENDV</sequence>
<gene>
    <name evidence="2" type="ORF">G7Y89_g11694</name>
</gene>
<keyword evidence="3" id="KW-1185">Reference proteome</keyword>
<reference evidence="2 3" key="1">
    <citation type="submission" date="2020-03" db="EMBL/GenBank/DDBJ databases">
        <title>Draft Genome Sequence of Cudoniella acicularis.</title>
        <authorList>
            <person name="Buettner E."/>
            <person name="Kellner H."/>
        </authorList>
    </citation>
    <scope>NUCLEOTIDE SEQUENCE [LARGE SCALE GENOMIC DNA]</scope>
    <source>
        <strain evidence="2 3">DSM 108380</strain>
    </source>
</reference>
<dbReference type="EMBL" id="JAAMPI010001147">
    <property type="protein sequence ID" value="KAF4626468.1"/>
    <property type="molecule type" value="Genomic_DNA"/>
</dbReference>
<evidence type="ECO:0000313" key="2">
    <source>
        <dbReference type="EMBL" id="KAF4626468.1"/>
    </source>
</evidence>
<organism evidence="2 3">
    <name type="scientific">Cudoniella acicularis</name>
    <dbReference type="NCBI Taxonomy" id="354080"/>
    <lineage>
        <taxon>Eukaryota</taxon>
        <taxon>Fungi</taxon>
        <taxon>Dikarya</taxon>
        <taxon>Ascomycota</taxon>
        <taxon>Pezizomycotina</taxon>
        <taxon>Leotiomycetes</taxon>
        <taxon>Helotiales</taxon>
        <taxon>Tricladiaceae</taxon>
        <taxon>Cudoniella</taxon>
    </lineage>
</organism>
<evidence type="ECO:0000256" key="1">
    <source>
        <dbReference type="SAM" id="Coils"/>
    </source>
</evidence>
<dbReference type="AlphaFoldDB" id="A0A8H4RBI9"/>
<accession>A0A8H4RBI9</accession>
<keyword evidence="1" id="KW-0175">Coiled coil</keyword>
<evidence type="ECO:0000313" key="3">
    <source>
        <dbReference type="Proteomes" id="UP000566819"/>
    </source>
</evidence>
<protein>
    <submittedName>
        <fullName evidence="2">Uncharacterized protein</fullName>
    </submittedName>
</protein>
<proteinExistence type="predicted"/>